<evidence type="ECO:0000256" key="4">
    <source>
        <dbReference type="ARBA" id="ARBA00004752"/>
    </source>
</evidence>
<dbReference type="InterPro" id="IPR036318">
    <property type="entry name" value="FAD-bd_PCMH-like_sf"/>
</dbReference>
<dbReference type="UniPathway" id="UPA00219"/>
<evidence type="ECO:0000256" key="14">
    <source>
        <dbReference type="ARBA" id="ARBA00023316"/>
    </source>
</evidence>
<evidence type="ECO:0000259" key="17">
    <source>
        <dbReference type="PROSITE" id="PS51387"/>
    </source>
</evidence>
<evidence type="ECO:0000256" key="7">
    <source>
        <dbReference type="ARBA" id="ARBA00022630"/>
    </source>
</evidence>
<dbReference type="InterPro" id="IPR016169">
    <property type="entry name" value="FAD-bd_PCMH_sub2"/>
</dbReference>
<dbReference type="GO" id="GO:0005829">
    <property type="term" value="C:cytosol"/>
    <property type="evidence" value="ECO:0007669"/>
    <property type="project" value="TreeGrafter"/>
</dbReference>
<dbReference type="AlphaFoldDB" id="A0A0F4LTS0"/>
<proteinExistence type="inferred from homology"/>
<comment type="function">
    <text evidence="2 16">Cell wall formation.</text>
</comment>
<dbReference type="HAMAP" id="MF_00037">
    <property type="entry name" value="MurB"/>
    <property type="match status" value="1"/>
</dbReference>
<evidence type="ECO:0000256" key="12">
    <source>
        <dbReference type="ARBA" id="ARBA00023002"/>
    </source>
</evidence>
<evidence type="ECO:0000256" key="6">
    <source>
        <dbReference type="ARBA" id="ARBA00022618"/>
    </source>
</evidence>
<dbReference type="GO" id="GO:0008360">
    <property type="term" value="P:regulation of cell shape"/>
    <property type="evidence" value="ECO:0007669"/>
    <property type="project" value="UniProtKB-KW"/>
</dbReference>
<keyword evidence="9 16" id="KW-0521">NADP</keyword>
<dbReference type="STRING" id="1218492.JG30_10690"/>
<dbReference type="Proteomes" id="UP000033558">
    <property type="component" value="Unassembled WGS sequence"/>
</dbReference>
<evidence type="ECO:0000256" key="2">
    <source>
        <dbReference type="ARBA" id="ARBA00003921"/>
    </source>
</evidence>
<accession>A0A0F4LTS0</accession>
<keyword evidence="6 16" id="KW-0132">Cell division</keyword>
<evidence type="ECO:0000256" key="1">
    <source>
        <dbReference type="ARBA" id="ARBA00001974"/>
    </source>
</evidence>
<dbReference type="PROSITE" id="PS51387">
    <property type="entry name" value="FAD_PCMH"/>
    <property type="match status" value="1"/>
</dbReference>
<dbReference type="GO" id="GO:0071555">
    <property type="term" value="P:cell wall organization"/>
    <property type="evidence" value="ECO:0007669"/>
    <property type="project" value="UniProtKB-KW"/>
</dbReference>
<dbReference type="Gene3D" id="3.30.43.10">
    <property type="entry name" value="Uridine Diphospho-n-acetylenolpyruvylglucosamine Reductase, domain 2"/>
    <property type="match status" value="1"/>
</dbReference>
<dbReference type="InterPro" id="IPR036635">
    <property type="entry name" value="MurB_C_sf"/>
</dbReference>
<evidence type="ECO:0000256" key="11">
    <source>
        <dbReference type="ARBA" id="ARBA00022984"/>
    </source>
</evidence>
<gene>
    <name evidence="16 18" type="primary">murB</name>
    <name evidence="18" type="ORF">JG30_10690</name>
</gene>
<dbReference type="GO" id="GO:0051301">
    <property type="term" value="P:cell division"/>
    <property type="evidence" value="ECO:0007669"/>
    <property type="project" value="UniProtKB-KW"/>
</dbReference>
<dbReference type="Gene3D" id="3.30.465.10">
    <property type="match status" value="1"/>
</dbReference>
<name>A0A0F4LTS0_9LACO</name>
<evidence type="ECO:0000256" key="9">
    <source>
        <dbReference type="ARBA" id="ARBA00022857"/>
    </source>
</evidence>
<evidence type="ECO:0000256" key="16">
    <source>
        <dbReference type="HAMAP-Rule" id="MF_00037"/>
    </source>
</evidence>
<dbReference type="SUPFAM" id="SSF56176">
    <property type="entry name" value="FAD-binding/transporter-associated domain-like"/>
    <property type="match status" value="1"/>
</dbReference>
<comment type="pathway">
    <text evidence="4 16">Cell wall biogenesis; peptidoglycan biosynthesis.</text>
</comment>
<comment type="caution">
    <text evidence="18">The sequence shown here is derived from an EMBL/GenBank/DDBJ whole genome shotgun (WGS) entry which is preliminary data.</text>
</comment>
<comment type="similarity">
    <text evidence="16">Belongs to the MurB family.</text>
</comment>
<evidence type="ECO:0000256" key="15">
    <source>
        <dbReference type="ARBA" id="ARBA00048914"/>
    </source>
</evidence>
<dbReference type="NCBIfam" id="TIGR00179">
    <property type="entry name" value="murB"/>
    <property type="match status" value="1"/>
</dbReference>
<dbReference type="HOGENOM" id="CLU_035304_1_1_9"/>
<dbReference type="EMBL" id="JXJQ01000008">
    <property type="protein sequence ID" value="KJY62010.1"/>
    <property type="molecule type" value="Genomic_DNA"/>
</dbReference>
<keyword evidence="12 16" id="KW-0560">Oxidoreductase</keyword>
<dbReference type="EC" id="1.3.1.98" evidence="16"/>
<sequence>MTETILDLPIKIKTNEPLSKYTYTKTGGPADFLAFPATRSELLELVQFARQHQLPVTVLGNASNLIIKDGGIRGLVIMLTKFVNLEVHDCTIVAQAGAAIIKVAQAASQASLTGLEFAAGIPGSVGGATFMNAGAYGGEVANVITAIEEILPNGQLVTITGADLNFGYRHSVVQDNHGIVLTTTFSLQPGIQPDIQDKMDHFNQLRQQKQPLEYPSCGSVFKRPQGYYTGPLIIKAGLQGHIIGGAQVSMKHAGFIINLGNATATDYLQLIALIQKTVHDKFGVNLETEVQIIGEDKD</sequence>
<evidence type="ECO:0000313" key="18">
    <source>
        <dbReference type="EMBL" id="KJY62010.1"/>
    </source>
</evidence>
<keyword evidence="8 16" id="KW-0274">FAD</keyword>
<evidence type="ECO:0000256" key="8">
    <source>
        <dbReference type="ARBA" id="ARBA00022827"/>
    </source>
</evidence>
<dbReference type="RefSeq" id="WP_046316841.1">
    <property type="nucleotide sequence ID" value="NZ_JBHSZT010000001.1"/>
</dbReference>
<dbReference type="InterPro" id="IPR016166">
    <property type="entry name" value="FAD-bd_PCMH"/>
</dbReference>
<evidence type="ECO:0000256" key="3">
    <source>
        <dbReference type="ARBA" id="ARBA00004496"/>
    </source>
</evidence>
<keyword evidence="11 16" id="KW-0573">Peptidoglycan synthesis</keyword>
<dbReference type="NCBIfam" id="NF010480">
    <property type="entry name" value="PRK13905.1"/>
    <property type="match status" value="1"/>
</dbReference>
<dbReference type="GO" id="GO:0008762">
    <property type="term" value="F:UDP-N-acetylmuramate dehydrogenase activity"/>
    <property type="evidence" value="ECO:0007669"/>
    <property type="project" value="UniProtKB-UniRule"/>
</dbReference>
<dbReference type="Pfam" id="PF02873">
    <property type="entry name" value="MurB_C"/>
    <property type="match status" value="1"/>
</dbReference>
<dbReference type="InterPro" id="IPR011601">
    <property type="entry name" value="MurB_C"/>
</dbReference>
<keyword evidence="5 16" id="KW-0963">Cytoplasm</keyword>
<dbReference type="OrthoDB" id="9804753at2"/>
<evidence type="ECO:0000313" key="19">
    <source>
        <dbReference type="Proteomes" id="UP000033558"/>
    </source>
</evidence>
<evidence type="ECO:0000256" key="5">
    <source>
        <dbReference type="ARBA" id="ARBA00022490"/>
    </source>
</evidence>
<dbReference type="SUPFAM" id="SSF56194">
    <property type="entry name" value="Uridine diphospho-N-Acetylenolpyruvylglucosamine reductase, MurB, C-terminal domain"/>
    <property type="match status" value="1"/>
</dbReference>
<dbReference type="Gene3D" id="3.90.78.10">
    <property type="entry name" value="UDP-N-acetylenolpyruvoylglucosamine reductase, C-terminal domain"/>
    <property type="match status" value="1"/>
</dbReference>
<comment type="subcellular location">
    <subcellularLocation>
        <location evidence="3 16">Cytoplasm</location>
    </subcellularLocation>
</comment>
<feature type="domain" description="FAD-binding PCMH-type" evidence="17">
    <location>
        <begin position="25"/>
        <end position="190"/>
    </location>
</feature>
<evidence type="ECO:0000256" key="10">
    <source>
        <dbReference type="ARBA" id="ARBA00022960"/>
    </source>
</evidence>
<keyword evidence="19" id="KW-1185">Reference proteome</keyword>
<dbReference type="InterPro" id="IPR006094">
    <property type="entry name" value="Oxid_FAD_bind_N"/>
</dbReference>
<dbReference type="GO" id="GO:0009252">
    <property type="term" value="P:peptidoglycan biosynthetic process"/>
    <property type="evidence" value="ECO:0007669"/>
    <property type="project" value="UniProtKB-UniRule"/>
</dbReference>
<dbReference type="Pfam" id="PF01565">
    <property type="entry name" value="FAD_binding_4"/>
    <property type="match status" value="1"/>
</dbReference>
<dbReference type="InterPro" id="IPR003170">
    <property type="entry name" value="MurB"/>
</dbReference>
<feature type="active site" evidence="16">
    <location>
        <position position="289"/>
    </location>
</feature>
<evidence type="ECO:0000256" key="13">
    <source>
        <dbReference type="ARBA" id="ARBA00023306"/>
    </source>
</evidence>
<dbReference type="PATRIC" id="fig|1218492.5.peg.1212"/>
<keyword evidence="7 16" id="KW-0285">Flavoprotein</keyword>
<feature type="active site" description="Proton donor" evidence="16">
    <location>
        <position position="219"/>
    </location>
</feature>
<organism evidence="18 19">
    <name type="scientific">Bombilactobacillus mellifer</name>
    <dbReference type="NCBI Taxonomy" id="1218492"/>
    <lineage>
        <taxon>Bacteria</taxon>
        <taxon>Bacillati</taxon>
        <taxon>Bacillota</taxon>
        <taxon>Bacilli</taxon>
        <taxon>Lactobacillales</taxon>
        <taxon>Lactobacillaceae</taxon>
        <taxon>Bombilactobacillus</taxon>
    </lineage>
</organism>
<comment type="cofactor">
    <cofactor evidence="1 16">
        <name>FAD</name>
        <dbReference type="ChEBI" id="CHEBI:57692"/>
    </cofactor>
</comment>
<keyword evidence="10 16" id="KW-0133">Cell shape</keyword>
<dbReference type="PANTHER" id="PTHR21071">
    <property type="entry name" value="UDP-N-ACETYLENOLPYRUVOYLGLUCOSAMINE REDUCTASE"/>
    <property type="match status" value="1"/>
</dbReference>
<dbReference type="GO" id="GO:0071949">
    <property type="term" value="F:FAD binding"/>
    <property type="evidence" value="ECO:0007669"/>
    <property type="project" value="InterPro"/>
</dbReference>
<keyword evidence="13 16" id="KW-0131">Cell cycle</keyword>
<comment type="catalytic activity">
    <reaction evidence="15 16">
        <text>UDP-N-acetyl-alpha-D-muramate + NADP(+) = UDP-N-acetyl-3-O-(1-carboxyvinyl)-alpha-D-glucosamine + NADPH + H(+)</text>
        <dbReference type="Rhea" id="RHEA:12248"/>
        <dbReference type="ChEBI" id="CHEBI:15378"/>
        <dbReference type="ChEBI" id="CHEBI:57783"/>
        <dbReference type="ChEBI" id="CHEBI:58349"/>
        <dbReference type="ChEBI" id="CHEBI:68483"/>
        <dbReference type="ChEBI" id="CHEBI:70757"/>
        <dbReference type="EC" id="1.3.1.98"/>
    </reaction>
</comment>
<dbReference type="InterPro" id="IPR016167">
    <property type="entry name" value="FAD-bd_PCMH_sub1"/>
</dbReference>
<reference evidence="18 19" key="1">
    <citation type="submission" date="2015-01" db="EMBL/GenBank/DDBJ databases">
        <title>Comparative genomics of the lactic acid bacteria isolated from the honey bee gut.</title>
        <authorList>
            <person name="Ellegaard K.M."/>
            <person name="Tamarit D."/>
            <person name="Javelind E."/>
            <person name="Olofsson T."/>
            <person name="Andersson S.G."/>
            <person name="Vasquez A."/>
        </authorList>
    </citation>
    <scope>NUCLEOTIDE SEQUENCE [LARGE SCALE GENOMIC DNA]</scope>
    <source>
        <strain evidence="18 19">Bin4</strain>
    </source>
</reference>
<protein>
    <recommendedName>
        <fullName evidence="16">UDP-N-acetylenolpyruvoylglucosamine reductase</fullName>
        <ecNumber evidence="16">1.3.1.98</ecNumber>
    </recommendedName>
    <alternativeName>
        <fullName evidence="16">UDP-N-acetylmuramate dehydrogenase</fullName>
    </alternativeName>
</protein>
<feature type="active site" evidence="16">
    <location>
        <position position="169"/>
    </location>
</feature>
<dbReference type="PANTHER" id="PTHR21071:SF4">
    <property type="entry name" value="UDP-N-ACETYLENOLPYRUVOYLGLUCOSAMINE REDUCTASE"/>
    <property type="match status" value="1"/>
</dbReference>
<keyword evidence="14 16" id="KW-0961">Cell wall biogenesis/degradation</keyword>